<keyword evidence="3 8" id="KW-0347">Helicase</keyword>
<dbReference type="RefSeq" id="WP_054753193.1">
    <property type="nucleotide sequence ID" value="NZ_JBHUMZ010000053.1"/>
</dbReference>
<dbReference type="PROSITE" id="PS51192">
    <property type="entry name" value="HELICASE_ATP_BIND_1"/>
    <property type="match status" value="1"/>
</dbReference>
<dbReference type="CDD" id="cd17920">
    <property type="entry name" value="DEXHc_RecQ"/>
    <property type="match status" value="1"/>
</dbReference>
<dbReference type="SMART" id="SM00490">
    <property type="entry name" value="HELICc"/>
    <property type="match status" value="1"/>
</dbReference>
<name>A0ABW5QEW6_9BACI</name>
<keyword evidence="2 8" id="KW-0378">Hydrolase</keyword>
<dbReference type="InterPro" id="IPR001650">
    <property type="entry name" value="Helicase_C-like"/>
</dbReference>
<feature type="domain" description="Helicase ATP-binding" evidence="6">
    <location>
        <begin position="30"/>
        <end position="197"/>
    </location>
</feature>
<evidence type="ECO:0000313" key="9">
    <source>
        <dbReference type="Proteomes" id="UP001597452"/>
    </source>
</evidence>
<dbReference type="Pfam" id="PF00270">
    <property type="entry name" value="DEAD"/>
    <property type="match status" value="1"/>
</dbReference>
<dbReference type="GO" id="GO:0003678">
    <property type="term" value="F:DNA helicase activity"/>
    <property type="evidence" value="ECO:0007669"/>
    <property type="project" value="UniProtKB-EC"/>
</dbReference>
<keyword evidence="4" id="KW-0067">ATP-binding</keyword>
<keyword evidence="1" id="KW-0547">Nucleotide-binding</keyword>
<dbReference type="EC" id="3.6.4.12" evidence="8"/>
<evidence type="ECO:0000256" key="1">
    <source>
        <dbReference type="ARBA" id="ARBA00022741"/>
    </source>
</evidence>
<evidence type="ECO:0000256" key="4">
    <source>
        <dbReference type="ARBA" id="ARBA00022840"/>
    </source>
</evidence>
<dbReference type="SUPFAM" id="SSF52540">
    <property type="entry name" value="P-loop containing nucleoside triphosphate hydrolases"/>
    <property type="match status" value="1"/>
</dbReference>
<evidence type="ECO:0000256" key="3">
    <source>
        <dbReference type="ARBA" id="ARBA00022806"/>
    </source>
</evidence>
<keyword evidence="9" id="KW-1185">Reference proteome</keyword>
<dbReference type="EMBL" id="JBHUMZ010000053">
    <property type="protein sequence ID" value="MFD2640323.1"/>
    <property type="molecule type" value="Genomic_DNA"/>
</dbReference>
<dbReference type="PANTHER" id="PTHR13710:SF84">
    <property type="entry name" value="ATP-DEPENDENT DNA HELICASE RECS-RELATED"/>
    <property type="match status" value="1"/>
</dbReference>
<dbReference type="InterPro" id="IPR002464">
    <property type="entry name" value="DNA/RNA_helicase_DEAH_CS"/>
</dbReference>
<evidence type="ECO:0000313" key="8">
    <source>
        <dbReference type="EMBL" id="MFD2640323.1"/>
    </source>
</evidence>
<protein>
    <submittedName>
        <fullName evidence="8">RecQ family ATP-dependent DNA helicase</fullName>
        <ecNumber evidence="8">3.6.4.12</ecNumber>
    </submittedName>
</protein>
<dbReference type="InterPro" id="IPR011545">
    <property type="entry name" value="DEAD/DEAH_box_helicase_dom"/>
</dbReference>
<dbReference type="PANTHER" id="PTHR13710">
    <property type="entry name" value="DNA HELICASE RECQ FAMILY MEMBER"/>
    <property type="match status" value="1"/>
</dbReference>
<evidence type="ECO:0000259" key="6">
    <source>
        <dbReference type="PROSITE" id="PS51192"/>
    </source>
</evidence>
<accession>A0ABW5QEW6</accession>
<dbReference type="PROSITE" id="PS00690">
    <property type="entry name" value="DEAH_ATP_HELICASE"/>
    <property type="match status" value="1"/>
</dbReference>
<dbReference type="Gene3D" id="3.40.50.300">
    <property type="entry name" value="P-loop containing nucleotide triphosphate hydrolases"/>
    <property type="match status" value="2"/>
</dbReference>
<feature type="domain" description="Helicase C-terminal" evidence="7">
    <location>
        <begin position="223"/>
        <end position="376"/>
    </location>
</feature>
<dbReference type="GO" id="GO:0016787">
    <property type="term" value="F:hydrolase activity"/>
    <property type="evidence" value="ECO:0007669"/>
    <property type="project" value="UniProtKB-KW"/>
</dbReference>
<dbReference type="InterPro" id="IPR004589">
    <property type="entry name" value="DNA_helicase_ATP-dep_RecQ"/>
</dbReference>
<dbReference type="InterPro" id="IPR014001">
    <property type="entry name" value="Helicase_ATP-bd"/>
</dbReference>
<dbReference type="Proteomes" id="UP001597452">
    <property type="component" value="Unassembled WGS sequence"/>
</dbReference>
<evidence type="ECO:0000256" key="5">
    <source>
        <dbReference type="ARBA" id="ARBA00023125"/>
    </source>
</evidence>
<evidence type="ECO:0000256" key="2">
    <source>
        <dbReference type="ARBA" id="ARBA00022801"/>
    </source>
</evidence>
<organism evidence="8 9">
    <name type="scientific">Piscibacillus salipiscarius</name>
    <dbReference type="NCBI Taxonomy" id="299480"/>
    <lineage>
        <taxon>Bacteria</taxon>
        <taxon>Bacillati</taxon>
        <taxon>Bacillota</taxon>
        <taxon>Bacilli</taxon>
        <taxon>Bacillales</taxon>
        <taxon>Bacillaceae</taxon>
        <taxon>Piscibacillus</taxon>
    </lineage>
</organism>
<gene>
    <name evidence="8" type="ORF">ACFSW4_15745</name>
</gene>
<dbReference type="PROSITE" id="PS51194">
    <property type="entry name" value="HELICASE_CTER"/>
    <property type="match status" value="1"/>
</dbReference>
<evidence type="ECO:0000259" key="7">
    <source>
        <dbReference type="PROSITE" id="PS51194"/>
    </source>
</evidence>
<dbReference type="SMART" id="SM00487">
    <property type="entry name" value="DEXDc"/>
    <property type="match status" value="1"/>
</dbReference>
<proteinExistence type="predicted"/>
<reference evidence="9" key="1">
    <citation type="journal article" date="2019" name="Int. J. Syst. Evol. Microbiol.">
        <title>The Global Catalogue of Microorganisms (GCM) 10K type strain sequencing project: providing services to taxonomists for standard genome sequencing and annotation.</title>
        <authorList>
            <consortium name="The Broad Institute Genomics Platform"/>
            <consortium name="The Broad Institute Genome Sequencing Center for Infectious Disease"/>
            <person name="Wu L."/>
            <person name="Ma J."/>
        </authorList>
    </citation>
    <scope>NUCLEOTIDE SEQUENCE [LARGE SCALE GENOMIC DNA]</scope>
    <source>
        <strain evidence="9">TISTR 1571</strain>
    </source>
</reference>
<dbReference type="InterPro" id="IPR027417">
    <property type="entry name" value="P-loop_NTPase"/>
</dbReference>
<dbReference type="Pfam" id="PF00271">
    <property type="entry name" value="Helicase_C"/>
    <property type="match status" value="1"/>
</dbReference>
<sequence>MIKQGDRSLEQALYHYFGFSSFREGQKEIIESVQLNQHTLATLPTGSGKSICYQLPAKLSKGTTLVVSPLISLMIDQVKLLKSQGFKQVTSINSMLDQRQKRNVLNHLHQYQLVYCSPEMLQHPLVMNRLKQVGVSLFVIDEAHCISQWGHEFRPDYLRLKDVIKELNEPTVLALSATATPKIQNDIIHYLDLEMKKIIYPMDRTNISYNVLKSNHVTEKQEQLLDVIERVNAPTMIYFSSRQVTEQICSQLQRNFPERSIAFYHGGMEQHDRLLIQQQFMLGQLDIICCTSAFGMGINKDDVRLIIHYHLPSNIESFIQETGRAGRDGEHSVSVLLYTDGDEALPFQLIDSELPEDQEIALYVNHDIKDSLTEVKERFLKLQIDQLNESSNEYIIKEIINIRNKRKEIKLKSVLELLKWVNVEQCRRQALFESYQSVVRSSDYECCDHCGFVLTSWKVTQTDRRSNLNEWRRILNELLPNEKVTQ</sequence>
<keyword evidence="5" id="KW-0238">DNA-binding</keyword>
<comment type="caution">
    <text evidence="8">The sequence shown here is derived from an EMBL/GenBank/DDBJ whole genome shotgun (WGS) entry which is preliminary data.</text>
</comment>
<dbReference type="NCBIfam" id="TIGR00614">
    <property type="entry name" value="recQ_fam"/>
    <property type="match status" value="1"/>
</dbReference>